<dbReference type="InterPro" id="IPR011042">
    <property type="entry name" value="6-blade_b-propeller_TolB-like"/>
</dbReference>
<evidence type="ECO:0000313" key="2">
    <source>
        <dbReference type="EMBL" id="MEB3100944.1"/>
    </source>
</evidence>
<proteinExistence type="predicted"/>
<comment type="caution">
    <text evidence="2">The sequence shown here is derived from an EMBL/GenBank/DDBJ whole genome shotgun (WGS) entry which is preliminary data.</text>
</comment>
<organism evidence="2 3">
    <name type="scientific">Ferviditalea candida</name>
    <dbReference type="NCBI Taxonomy" id="3108399"/>
    <lineage>
        <taxon>Bacteria</taxon>
        <taxon>Bacillati</taxon>
        <taxon>Bacillota</taxon>
        <taxon>Bacilli</taxon>
        <taxon>Bacillales</taxon>
        <taxon>Paenibacillaceae</taxon>
        <taxon>Ferviditalea</taxon>
    </lineage>
</organism>
<sequence length="138" mass="15371">MSVYSSGTKEFPAKYPNYPVFDNKGNLYYSDSGGDFYRAEGRIVVVRPDGATEHLYGGHLHFPNGMAIDAEEKNLYVIQSSASNILRFIDPYADRMNRPANVAFEPGSTRLFFANLGGFSVNAVDVGEKGLRLKYPKF</sequence>
<protein>
    <submittedName>
        <fullName evidence="2">SMP-30/gluconolactonase/LRE family protein</fullName>
    </submittedName>
</protein>
<dbReference type="Pfam" id="PF08450">
    <property type="entry name" value="SGL"/>
    <property type="match status" value="1"/>
</dbReference>
<keyword evidence="3" id="KW-1185">Reference proteome</keyword>
<dbReference type="Proteomes" id="UP001310386">
    <property type="component" value="Unassembled WGS sequence"/>
</dbReference>
<dbReference type="EMBL" id="JAYJLD010000005">
    <property type="protein sequence ID" value="MEB3100944.1"/>
    <property type="molecule type" value="Genomic_DNA"/>
</dbReference>
<evidence type="ECO:0000259" key="1">
    <source>
        <dbReference type="Pfam" id="PF08450"/>
    </source>
</evidence>
<dbReference type="PANTHER" id="PTHR47572">
    <property type="entry name" value="LIPOPROTEIN-RELATED"/>
    <property type="match status" value="1"/>
</dbReference>
<accession>A0ABU5ZEL6</accession>
<dbReference type="SUPFAM" id="SSF63829">
    <property type="entry name" value="Calcium-dependent phosphotriesterase"/>
    <property type="match status" value="1"/>
</dbReference>
<dbReference type="PANTHER" id="PTHR47572:SF5">
    <property type="entry name" value="BLR2277 PROTEIN"/>
    <property type="match status" value="1"/>
</dbReference>
<dbReference type="Gene3D" id="2.120.10.30">
    <property type="entry name" value="TolB, C-terminal domain"/>
    <property type="match status" value="1"/>
</dbReference>
<evidence type="ECO:0000313" key="3">
    <source>
        <dbReference type="Proteomes" id="UP001310386"/>
    </source>
</evidence>
<gene>
    <name evidence="2" type="ORF">VF724_04635</name>
</gene>
<feature type="domain" description="SMP-30/Gluconolactonase/LRE-like region" evidence="1">
    <location>
        <begin position="12"/>
        <end position="88"/>
    </location>
</feature>
<dbReference type="InterPro" id="IPR013658">
    <property type="entry name" value="SGL"/>
</dbReference>
<reference evidence="2" key="1">
    <citation type="submission" date="2023-12" db="EMBL/GenBank/DDBJ databases">
        <title>Fervidustalea candida gen. nov., sp. nov., a novel member of the family Paenibacillaceae isolated from a geothermal area.</title>
        <authorList>
            <person name="Li W.-J."/>
            <person name="Jiao J.-Y."/>
            <person name="Chen Y."/>
        </authorList>
    </citation>
    <scope>NUCLEOTIDE SEQUENCE</scope>
    <source>
        <strain evidence="2">SYSU GA230002</strain>
    </source>
</reference>
<dbReference type="RefSeq" id="WP_371753061.1">
    <property type="nucleotide sequence ID" value="NZ_JAYJLD010000005.1"/>
</dbReference>
<name>A0ABU5ZEL6_9BACL</name>
<dbReference type="InterPro" id="IPR051262">
    <property type="entry name" value="SMP-30/CGR1_Lactonase"/>
</dbReference>